<feature type="coiled-coil region" evidence="7">
    <location>
        <begin position="99"/>
        <end position="161"/>
    </location>
</feature>
<accession>A0A4D9FAI8</accession>
<dbReference type="InterPro" id="IPR041641">
    <property type="entry name" value="CALCOCO1/2_Zn_UBZ1"/>
</dbReference>
<keyword evidence="2" id="KW-0479">Metal-binding</keyword>
<evidence type="ECO:0000256" key="5">
    <source>
        <dbReference type="ARBA" id="ARBA00023054"/>
    </source>
</evidence>
<evidence type="ECO:0000313" key="10">
    <source>
        <dbReference type="Proteomes" id="UP000297703"/>
    </source>
</evidence>
<evidence type="ECO:0000259" key="8">
    <source>
        <dbReference type="PROSITE" id="PS51905"/>
    </source>
</evidence>
<protein>
    <submittedName>
        <fullName evidence="9">Sodium leak channel non-selective protein</fullName>
    </submittedName>
</protein>
<dbReference type="GO" id="GO:0043124">
    <property type="term" value="P:negative regulation of canonical NF-kappaB signal transduction"/>
    <property type="evidence" value="ECO:0007669"/>
    <property type="project" value="InterPro"/>
</dbReference>
<evidence type="ECO:0000313" key="9">
    <source>
        <dbReference type="EMBL" id="TFK14524.1"/>
    </source>
</evidence>
<proteinExistence type="predicted"/>
<organism evidence="9 10">
    <name type="scientific">Platysternon megacephalum</name>
    <name type="common">big-headed turtle</name>
    <dbReference type="NCBI Taxonomy" id="55544"/>
    <lineage>
        <taxon>Eukaryota</taxon>
        <taxon>Metazoa</taxon>
        <taxon>Chordata</taxon>
        <taxon>Craniata</taxon>
        <taxon>Vertebrata</taxon>
        <taxon>Euteleostomi</taxon>
        <taxon>Archelosauria</taxon>
        <taxon>Testudinata</taxon>
        <taxon>Testudines</taxon>
        <taxon>Cryptodira</taxon>
        <taxon>Durocryptodira</taxon>
        <taxon>Testudinoidea</taxon>
        <taxon>Platysternidae</taxon>
        <taxon>Platysternon</taxon>
    </lineage>
</organism>
<evidence type="ECO:0000256" key="2">
    <source>
        <dbReference type="ARBA" id="ARBA00022723"/>
    </source>
</evidence>
<dbReference type="AlphaFoldDB" id="A0A4D9FAI8"/>
<dbReference type="OrthoDB" id="9937252at2759"/>
<keyword evidence="5 7" id="KW-0175">Coiled coil</keyword>
<evidence type="ECO:0000256" key="7">
    <source>
        <dbReference type="SAM" id="Coils"/>
    </source>
</evidence>
<reference evidence="9 10" key="1">
    <citation type="submission" date="2019-04" db="EMBL/GenBank/DDBJ databases">
        <title>Draft genome of the big-headed turtle Platysternon megacephalum.</title>
        <authorList>
            <person name="Gong S."/>
        </authorList>
    </citation>
    <scope>NUCLEOTIDE SEQUENCE [LARGE SCALE GENOMIC DNA]</scope>
    <source>
        <strain evidence="9">DO16091913</strain>
        <tissue evidence="9">Muscle</tissue>
    </source>
</reference>
<evidence type="ECO:0000256" key="3">
    <source>
        <dbReference type="ARBA" id="ARBA00022771"/>
    </source>
</evidence>
<comment type="caution">
    <text evidence="9">The sequence shown here is derived from an EMBL/GenBank/DDBJ whole genome shotgun (WGS) entry which is preliminary data.</text>
</comment>
<sequence length="498" mass="57031">MDKNIGEQLNKAYEAFRQACMDRDHAVKELQQKTEIYTQQICEQQEQIESQKSMITKLKSQLAPVNANRGSAHGHVLVPEDSETWRNDTSPNLTFDQLHEKLKLAMQREKLLKEQLETESIKLKETEEENVLKENKLVSIIAVQEEEIRFLKNRLKEKSEAQDCIHMPMYEMEIKHTKIAPARQDLSPGIPGILTVHEREDLEMVFQEMKEECHRICTLARKQTDQLSKLNIKREPVNEIPFSMPIQCTDKTDEQAEELLKPRVKTDINRGVSCITSITPRGVGQDEEDNSVESLSKFSVKFPPTDNDSTFLQSTPDKPTVPCTAIAENMLQDHHFNMDHEDHTMNLSELECNTFETHGVDHITSAMQNLTTLDKTKTPSHTAMLKQNTQDKTPYLKTADIGTKLVHPYTNQDATEVNFPSSEATGRAVRGPQQPFWKPYQTQDNNLLAQGYTDSELKQTGICEFCQKVFPPSTTSRGDFLRHLNSHFKEQSMYPEAS</sequence>
<evidence type="ECO:0000256" key="1">
    <source>
        <dbReference type="ARBA" id="ARBA00022553"/>
    </source>
</evidence>
<keyword evidence="10" id="KW-1185">Reference proteome</keyword>
<dbReference type="InterPro" id="IPR039669">
    <property type="entry name" value="TANK"/>
</dbReference>
<dbReference type="PANTHER" id="PTHR15249:SF0">
    <property type="entry name" value="TRAF FAMILY MEMBER-ASSOCIATED NF-KAPPA-B ACTIVATOR"/>
    <property type="match status" value="1"/>
</dbReference>
<dbReference type="InterPro" id="IPR024581">
    <property type="entry name" value="TBD"/>
</dbReference>
<dbReference type="STRING" id="55544.A0A4D9FAI8"/>
<evidence type="ECO:0000256" key="4">
    <source>
        <dbReference type="ARBA" id="ARBA00022833"/>
    </source>
</evidence>
<keyword evidence="3 6" id="KW-0863">Zinc-finger</keyword>
<dbReference type="PROSITE" id="PS51905">
    <property type="entry name" value="ZF_UBZ1"/>
    <property type="match status" value="1"/>
</dbReference>
<keyword evidence="1" id="KW-0597">Phosphoprotein</keyword>
<gene>
    <name evidence="9" type="ORF">DR999_PMT01889</name>
</gene>
<dbReference type="EMBL" id="QXTE01000009">
    <property type="protein sequence ID" value="TFK14524.1"/>
    <property type="molecule type" value="Genomic_DNA"/>
</dbReference>
<name>A0A4D9FAI8_9SAUR</name>
<dbReference type="Proteomes" id="UP000297703">
    <property type="component" value="Unassembled WGS sequence"/>
</dbReference>
<reference evidence="9 10" key="2">
    <citation type="submission" date="2019-04" db="EMBL/GenBank/DDBJ databases">
        <title>The genome sequence of big-headed turtle.</title>
        <authorList>
            <person name="Gong S."/>
        </authorList>
    </citation>
    <scope>NUCLEOTIDE SEQUENCE [LARGE SCALE GENOMIC DNA]</scope>
    <source>
        <strain evidence="9">DO16091913</strain>
        <tissue evidence="9">Muscle</tissue>
    </source>
</reference>
<dbReference type="Pfam" id="PF12845">
    <property type="entry name" value="TBD"/>
    <property type="match status" value="1"/>
</dbReference>
<feature type="domain" description="UBZ1-type" evidence="8">
    <location>
        <begin position="460"/>
        <end position="487"/>
    </location>
</feature>
<dbReference type="PANTHER" id="PTHR15249">
    <property type="entry name" value="TRAF FAMILY MEMBER-ASSOCIATED NF-KAPPA-B ACTIVATOR"/>
    <property type="match status" value="1"/>
</dbReference>
<evidence type="ECO:0000256" key="6">
    <source>
        <dbReference type="PROSITE-ProRule" id="PRU01253"/>
    </source>
</evidence>
<dbReference type="GO" id="GO:0008270">
    <property type="term" value="F:zinc ion binding"/>
    <property type="evidence" value="ECO:0007669"/>
    <property type="project" value="UniProtKB-KW"/>
</dbReference>
<keyword evidence="4" id="KW-0862">Zinc</keyword>